<dbReference type="AlphaFoldDB" id="A0A1G6IM64"/>
<evidence type="ECO:0000256" key="2">
    <source>
        <dbReference type="ARBA" id="ARBA00010199"/>
    </source>
</evidence>
<keyword evidence="7 8" id="KW-0472">Membrane</keyword>
<feature type="transmembrane region" description="Helical" evidence="8">
    <location>
        <begin position="12"/>
        <end position="30"/>
    </location>
</feature>
<reference evidence="10" key="1">
    <citation type="submission" date="2016-09" db="EMBL/GenBank/DDBJ databases">
        <authorList>
            <person name="Varghese N."/>
            <person name="Submissions S."/>
        </authorList>
    </citation>
    <scope>NUCLEOTIDE SEQUENCE [LARGE SCALE GENOMIC DNA]</scope>
    <source>
        <strain evidence="10">S5</strain>
    </source>
</reference>
<dbReference type="GO" id="GO:0042910">
    <property type="term" value="F:xenobiotic transmembrane transporter activity"/>
    <property type="evidence" value="ECO:0007669"/>
    <property type="project" value="InterPro"/>
</dbReference>
<dbReference type="InterPro" id="IPR002528">
    <property type="entry name" value="MATE_fam"/>
</dbReference>
<dbReference type="OrthoDB" id="9811110at2"/>
<proteinExistence type="inferred from homology"/>
<keyword evidence="6 8" id="KW-1133">Transmembrane helix</keyword>
<evidence type="ECO:0000256" key="4">
    <source>
        <dbReference type="ARBA" id="ARBA00022475"/>
    </source>
</evidence>
<dbReference type="RefSeq" id="WP_090794998.1">
    <property type="nucleotide sequence ID" value="NZ_FMYI01000004.1"/>
</dbReference>
<dbReference type="GO" id="GO:0015297">
    <property type="term" value="F:antiporter activity"/>
    <property type="evidence" value="ECO:0007669"/>
    <property type="project" value="InterPro"/>
</dbReference>
<dbReference type="PANTHER" id="PTHR43823">
    <property type="entry name" value="SPORULATION PROTEIN YKVU"/>
    <property type="match status" value="1"/>
</dbReference>
<evidence type="ECO:0000256" key="8">
    <source>
        <dbReference type="SAM" id="Phobius"/>
    </source>
</evidence>
<feature type="transmembrane region" description="Helical" evidence="8">
    <location>
        <begin position="387"/>
        <end position="405"/>
    </location>
</feature>
<dbReference type="STRING" id="1612202.SAMN05421734_10480"/>
<keyword evidence="10" id="KW-1185">Reference proteome</keyword>
<feature type="transmembrane region" description="Helical" evidence="8">
    <location>
        <begin position="185"/>
        <end position="206"/>
    </location>
</feature>
<comment type="similarity">
    <text evidence="2">Belongs to the multi antimicrobial extrusion (MATE) (TC 2.A.66.1) family.</text>
</comment>
<gene>
    <name evidence="9" type="ORF">SAMN05421734_10480</name>
</gene>
<evidence type="ECO:0000256" key="7">
    <source>
        <dbReference type="ARBA" id="ARBA00023136"/>
    </source>
</evidence>
<protein>
    <submittedName>
        <fullName evidence="9">Putative efflux protein, MATE family</fullName>
    </submittedName>
</protein>
<dbReference type="PIRSF" id="PIRSF006603">
    <property type="entry name" value="DinF"/>
    <property type="match status" value="1"/>
</dbReference>
<dbReference type="PANTHER" id="PTHR43823:SF3">
    <property type="entry name" value="MULTIDRUG EXPORT PROTEIN MEPA"/>
    <property type="match status" value="1"/>
</dbReference>
<accession>A0A1G6IM64</accession>
<feature type="transmembrane region" description="Helical" evidence="8">
    <location>
        <begin position="87"/>
        <end position="109"/>
    </location>
</feature>
<evidence type="ECO:0000256" key="1">
    <source>
        <dbReference type="ARBA" id="ARBA00004651"/>
    </source>
</evidence>
<dbReference type="InterPro" id="IPR051327">
    <property type="entry name" value="MATE_MepA_subfamily"/>
</dbReference>
<dbReference type="NCBIfam" id="TIGR00797">
    <property type="entry name" value="matE"/>
    <property type="match status" value="1"/>
</dbReference>
<organism evidence="9 10">
    <name type="scientific">Pelagirhabdus alkalitolerans</name>
    <dbReference type="NCBI Taxonomy" id="1612202"/>
    <lineage>
        <taxon>Bacteria</taxon>
        <taxon>Bacillati</taxon>
        <taxon>Bacillota</taxon>
        <taxon>Bacilli</taxon>
        <taxon>Bacillales</taxon>
        <taxon>Bacillaceae</taxon>
        <taxon>Pelagirhabdus</taxon>
    </lineage>
</organism>
<feature type="transmembrane region" description="Helical" evidence="8">
    <location>
        <begin position="262"/>
        <end position="286"/>
    </location>
</feature>
<dbReference type="InterPro" id="IPR048279">
    <property type="entry name" value="MdtK-like"/>
</dbReference>
<keyword evidence="3" id="KW-0813">Transport</keyword>
<feature type="transmembrane region" description="Helical" evidence="8">
    <location>
        <begin position="307"/>
        <end position="326"/>
    </location>
</feature>
<dbReference type="Proteomes" id="UP000242949">
    <property type="component" value="Unassembled WGS sequence"/>
</dbReference>
<keyword evidence="4" id="KW-1003">Cell membrane</keyword>
<keyword evidence="5 8" id="KW-0812">Transmembrane</keyword>
<evidence type="ECO:0000313" key="9">
    <source>
        <dbReference type="EMBL" id="SDC07577.1"/>
    </source>
</evidence>
<feature type="transmembrane region" description="Helical" evidence="8">
    <location>
        <begin position="226"/>
        <end position="256"/>
    </location>
</feature>
<feature type="transmembrane region" description="Helical" evidence="8">
    <location>
        <begin position="129"/>
        <end position="147"/>
    </location>
</feature>
<feature type="transmembrane region" description="Helical" evidence="8">
    <location>
        <begin position="50"/>
        <end position="75"/>
    </location>
</feature>
<evidence type="ECO:0000313" key="10">
    <source>
        <dbReference type="Proteomes" id="UP000242949"/>
    </source>
</evidence>
<comment type="subcellular location">
    <subcellularLocation>
        <location evidence="1">Cell membrane</location>
        <topology evidence="1">Multi-pass membrane protein</topology>
    </subcellularLocation>
</comment>
<dbReference type="Pfam" id="PF01554">
    <property type="entry name" value="MatE"/>
    <property type="match status" value="2"/>
</dbReference>
<dbReference type="GO" id="GO:0005886">
    <property type="term" value="C:plasma membrane"/>
    <property type="evidence" value="ECO:0007669"/>
    <property type="project" value="UniProtKB-SubCell"/>
</dbReference>
<feature type="transmembrane region" description="Helical" evidence="8">
    <location>
        <begin position="159"/>
        <end position="179"/>
    </location>
</feature>
<dbReference type="EMBL" id="FMYI01000004">
    <property type="protein sequence ID" value="SDC07577.1"/>
    <property type="molecule type" value="Genomic_DNA"/>
</dbReference>
<evidence type="ECO:0000256" key="6">
    <source>
        <dbReference type="ARBA" id="ARBA00022989"/>
    </source>
</evidence>
<name>A0A1G6IM64_9BACI</name>
<feature type="transmembrane region" description="Helical" evidence="8">
    <location>
        <begin position="411"/>
        <end position="430"/>
    </location>
</feature>
<evidence type="ECO:0000256" key="5">
    <source>
        <dbReference type="ARBA" id="ARBA00022692"/>
    </source>
</evidence>
<sequence>MEIRGDFKTFSKYVSLNVIGMIGLAVYILADTIFIANGIGEIGLAALNLAIPIFTLISGIGLLIGIGGATWYTILRAQEKEQSATSVFNHALTLASLLSLVFVVLGAIFSEELARLSGANDETLILTQTYLQVILLFSPFFIFNNMLVAFVRNDKNPKLAMTGMFVGSLFNIVMDYILIFTFEMGMLGAAIATGSTPIVSLMILSFHFKTPLNTFRIQKIQWHLHVFLKTIALGISAFITEISSGIVILIFNFVILRISGNIGVAAYGIIANISFVVIAIYTGMAQGIQPIVSHLFGLGHYRDMRRILQYGVIVSLLLAFTIYLFVTLGSDPLIDLFNRNQNPDLHGMAEEGLMIYFIGFFFAGFNMISIAYLSAIERAGIAFKLSIVRSFVLIVPIIIVLAQWLMMTGVWLSFVLTEAIMMGIIIWQIAREKKKDKRLRNA</sequence>
<feature type="transmembrane region" description="Helical" evidence="8">
    <location>
        <begin position="353"/>
        <end position="375"/>
    </location>
</feature>
<evidence type="ECO:0000256" key="3">
    <source>
        <dbReference type="ARBA" id="ARBA00022448"/>
    </source>
</evidence>